<evidence type="ECO:0000313" key="2">
    <source>
        <dbReference type="Proteomes" id="UP000398389"/>
    </source>
</evidence>
<keyword evidence="2" id="KW-1185">Reference proteome</keyword>
<protein>
    <submittedName>
        <fullName evidence="1">Uncharacterized protein</fullName>
    </submittedName>
</protein>
<gene>
    <name evidence="1" type="ORF">SAPINGB_P004572</name>
</gene>
<dbReference type="EMBL" id="CABVLU010000003">
    <property type="protein sequence ID" value="VVT55389.1"/>
    <property type="molecule type" value="Genomic_DNA"/>
</dbReference>
<dbReference type="RefSeq" id="XP_031855178.1">
    <property type="nucleotide sequence ID" value="XM_031999287.1"/>
</dbReference>
<dbReference type="GeneID" id="43583387"/>
<name>A0A5E8BXN6_9ASCO</name>
<dbReference type="AlphaFoldDB" id="A0A5E8BXN6"/>
<organism evidence="1 2">
    <name type="scientific">Magnusiomyces paraingens</name>
    <dbReference type="NCBI Taxonomy" id="2606893"/>
    <lineage>
        <taxon>Eukaryota</taxon>
        <taxon>Fungi</taxon>
        <taxon>Dikarya</taxon>
        <taxon>Ascomycota</taxon>
        <taxon>Saccharomycotina</taxon>
        <taxon>Dipodascomycetes</taxon>
        <taxon>Dipodascales</taxon>
        <taxon>Dipodascaceae</taxon>
        <taxon>Magnusiomyces</taxon>
    </lineage>
</organism>
<dbReference type="Proteomes" id="UP000398389">
    <property type="component" value="Unassembled WGS sequence"/>
</dbReference>
<reference evidence="1 2" key="1">
    <citation type="submission" date="2019-09" db="EMBL/GenBank/DDBJ databases">
        <authorList>
            <person name="Brejova B."/>
        </authorList>
    </citation>
    <scope>NUCLEOTIDE SEQUENCE [LARGE SCALE GENOMIC DNA]</scope>
</reference>
<dbReference type="OrthoDB" id="4094799at2759"/>
<evidence type="ECO:0000313" key="1">
    <source>
        <dbReference type="EMBL" id="VVT55389.1"/>
    </source>
</evidence>
<proteinExistence type="predicted"/>
<accession>A0A5E8BXN6</accession>
<sequence length="87" mass="9232">MGGHNNFLPNQPWSPAGGWFFIPKNAKSNLAILSLATFAISYVGYKFSEATQVQSNTEVDDATIARWNAAAKKSREASAIAKAAGSA</sequence>